<name>A0ABP0Z9R9_9ROSI</name>
<sequence>MIRMMRSKASKVIRSDGQILIGWCSSGEDDADDETTFLPSLSLSLSLSNPTNTFEDSLSLLLLLFFFFLSLVSCLLRTSYSVSAHRSPRFVPILRCFGVH</sequence>
<protein>
    <submittedName>
        <fullName evidence="2">Uncharacterized protein</fullName>
    </submittedName>
</protein>
<dbReference type="Proteomes" id="UP001642487">
    <property type="component" value="Chromosome 9"/>
</dbReference>
<feature type="transmembrane region" description="Helical" evidence="1">
    <location>
        <begin position="57"/>
        <end position="76"/>
    </location>
</feature>
<evidence type="ECO:0000313" key="2">
    <source>
        <dbReference type="EMBL" id="CAK9329524.1"/>
    </source>
</evidence>
<reference evidence="2 3" key="1">
    <citation type="submission" date="2024-03" db="EMBL/GenBank/DDBJ databases">
        <authorList>
            <person name="Gkanogiannis A."/>
            <person name="Becerra Lopez-Lavalle L."/>
        </authorList>
    </citation>
    <scope>NUCLEOTIDE SEQUENCE [LARGE SCALE GENOMIC DNA]</scope>
</reference>
<evidence type="ECO:0000256" key="1">
    <source>
        <dbReference type="SAM" id="Phobius"/>
    </source>
</evidence>
<organism evidence="2 3">
    <name type="scientific">Citrullus colocynthis</name>
    <name type="common">colocynth</name>
    <dbReference type="NCBI Taxonomy" id="252529"/>
    <lineage>
        <taxon>Eukaryota</taxon>
        <taxon>Viridiplantae</taxon>
        <taxon>Streptophyta</taxon>
        <taxon>Embryophyta</taxon>
        <taxon>Tracheophyta</taxon>
        <taxon>Spermatophyta</taxon>
        <taxon>Magnoliopsida</taxon>
        <taxon>eudicotyledons</taxon>
        <taxon>Gunneridae</taxon>
        <taxon>Pentapetalae</taxon>
        <taxon>rosids</taxon>
        <taxon>fabids</taxon>
        <taxon>Cucurbitales</taxon>
        <taxon>Cucurbitaceae</taxon>
        <taxon>Benincaseae</taxon>
        <taxon>Citrullus</taxon>
    </lineage>
</organism>
<keyword evidence="3" id="KW-1185">Reference proteome</keyword>
<keyword evidence="1" id="KW-0812">Transmembrane</keyword>
<evidence type="ECO:0000313" key="3">
    <source>
        <dbReference type="Proteomes" id="UP001642487"/>
    </source>
</evidence>
<keyword evidence="1" id="KW-1133">Transmembrane helix</keyword>
<accession>A0ABP0Z9R9</accession>
<proteinExistence type="predicted"/>
<gene>
    <name evidence="2" type="ORF">CITCOLO1_LOCUS21993</name>
</gene>
<dbReference type="EMBL" id="OZ021743">
    <property type="protein sequence ID" value="CAK9329524.1"/>
    <property type="molecule type" value="Genomic_DNA"/>
</dbReference>
<keyword evidence="1" id="KW-0472">Membrane</keyword>